<dbReference type="AlphaFoldDB" id="A0A2C9VWU1"/>
<evidence type="ECO:0000313" key="8">
    <source>
        <dbReference type="EMBL" id="OAY50764.1"/>
    </source>
</evidence>
<accession>A0A2C9VWU1</accession>
<dbReference type="GO" id="GO:0045892">
    <property type="term" value="P:negative regulation of DNA-templated transcription"/>
    <property type="evidence" value="ECO:0007669"/>
    <property type="project" value="UniProtKB-UniRule"/>
</dbReference>
<dbReference type="GO" id="GO:0005634">
    <property type="term" value="C:nucleus"/>
    <property type="evidence" value="ECO:0007669"/>
    <property type="project" value="UniProtKB-SubCell"/>
</dbReference>
<dbReference type="InterPro" id="IPR038933">
    <property type="entry name" value="Ovate"/>
</dbReference>
<evidence type="ECO:0000256" key="2">
    <source>
        <dbReference type="ARBA" id="ARBA00022491"/>
    </source>
</evidence>
<keyword evidence="5 6" id="KW-0539">Nucleus</keyword>
<evidence type="ECO:0000256" key="1">
    <source>
        <dbReference type="ARBA" id="ARBA00004123"/>
    </source>
</evidence>
<comment type="subcellular location">
    <subcellularLocation>
        <location evidence="1 6">Nucleus</location>
    </subcellularLocation>
</comment>
<evidence type="ECO:0000259" key="7">
    <source>
        <dbReference type="PROSITE" id="PS51754"/>
    </source>
</evidence>
<feature type="domain" description="OVATE" evidence="7">
    <location>
        <begin position="258"/>
        <end position="317"/>
    </location>
</feature>
<keyword evidence="3 6" id="KW-0805">Transcription regulation</keyword>
<dbReference type="PANTHER" id="PTHR33057">
    <property type="entry name" value="TRANSCRIPTION REPRESSOR OFP7-RELATED"/>
    <property type="match status" value="1"/>
</dbReference>
<sequence>MAKRNFKLKLSRVVPSFQICRSKNSSDNPIPSIHRVSPLNRKVLDFNYPKFPDQPPSTPDCKRRISPKKTSVGCRFESRSLADYLTDYSLESLDFSREKDAYVRAARVQRFMQSLSFSDESIGNISPVKVTADQKNKCNERKKVSNKDDISISSENGGCSFSNENEENEVETETLLFSSTSFSYDSSYDFCYPSMDRITKKTDNRNKKTSKMKIQKLNRLASKNWKSSPEITSPMRASVLRRMVSCTADGKVKESVAVVKKSEDPYQDFKRSMLEMILEKQMFEEKDLEELLQCFLSLNSRQYHGVIVEAFSEIWEILFCDSSPKN</sequence>
<reference evidence="9" key="1">
    <citation type="journal article" date="2016" name="Nat. Biotechnol.">
        <title>Sequencing wild and cultivated cassava and related species reveals extensive interspecific hybridization and genetic diversity.</title>
        <authorList>
            <person name="Bredeson J.V."/>
            <person name="Lyons J.B."/>
            <person name="Prochnik S.E."/>
            <person name="Wu G.A."/>
            <person name="Ha C.M."/>
            <person name="Edsinger-Gonzales E."/>
            <person name="Grimwood J."/>
            <person name="Schmutz J."/>
            <person name="Rabbi I.Y."/>
            <person name="Egesi C."/>
            <person name="Nauluvula P."/>
            <person name="Lebot V."/>
            <person name="Ndunguru J."/>
            <person name="Mkamilo G."/>
            <person name="Bart R.S."/>
            <person name="Setter T.L."/>
            <person name="Gleadow R.M."/>
            <person name="Kulakow P."/>
            <person name="Ferguson M.E."/>
            <person name="Rounsley S."/>
            <person name="Rokhsar D.S."/>
        </authorList>
    </citation>
    <scope>NUCLEOTIDE SEQUENCE [LARGE SCALE GENOMIC DNA]</scope>
    <source>
        <strain evidence="9">cv. AM560-2</strain>
    </source>
</reference>
<keyword evidence="9" id="KW-1185">Reference proteome</keyword>
<dbReference type="PANTHER" id="PTHR33057:SF224">
    <property type="entry name" value="TRANSCRIPTION REPRESSOR"/>
    <property type="match status" value="1"/>
</dbReference>
<evidence type="ECO:0000313" key="9">
    <source>
        <dbReference type="Proteomes" id="UP000091857"/>
    </source>
</evidence>
<evidence type="ECO:0000256" key="4">
    <source>
        <dbReference type="ARBA" id="ARBA00023163"/>
    </source>
</evidence>
<comment type="function">
    <text evidence="6">Transcriptional repressor that regulates multiple aspects of plant growth and development.</text>
</comment>
<dbReference type="PROSITE" id="PS51754">
    <property type="entry name" value="OVATE"/>
    <property type="match status" value="1"/>
</dbReference>
<evidence type="ECO:0000256" key="3">
    <source>
        <dbReference type="ARBA" id="ARBA00023015"/>
    </source>
</evidence>
<proteinExistence type="predicted"/>
<evidence type="ECO:0000256" key="6">
    <source>
        <dbReference type="RuleBase" id="RU367028"/>
    </source>
</evidence>
<dbReference type="Proteomes" id="UP000091857">
    <property type="component" value="Chromosome 5"/>
</dbReference>
<dbReference type="OMA" id="MVSCTAD"/>
<dbReference type="NCBIfam" id="TIGR01568">
    <property type="entry name" value="A_thal_3678"/>
    <property type="match status" value="1"/>
</dbReference>
<dbReference type="Gramene" id="Manes.05G161300.1.v8.1">
    <property type="protein sequence ID" value="Manes.05G161300.1.v8.1.CDS.1"/>
    <property type="gene ID" value="Manes.05G161300.v8.1"/>
</dbReference>
<gene>
    <name evidence="8" type="ORF">MANES_05G161300v8</name>
</gene>
<dbReference type="Pfam" id="PF04844">
    <property type="entry name" value="Ovate"/>
    <property type="match status" value="1"/>
</dbReference>
<comment type="caution">
    <text evidence="8">The sequence shown here is derived from an EMBL/GenBank/DDBJ whole genome shotgun (WGS) entry which is preliminary data.</text>
</comment>
<protein>
    <recommendedName>
        <fullName evidence="6">Transcription repressor</fullName>
    </recommendedName>
    <alternativeName>
        <fullName evidence="6">Ovate family protein</fullName>
    </alternativeName>
</protein>
<name>A0A2C9VWU1_MANES</name>
<organism evidence="8 9">
    <name type="scientific">Manihot esculenta</name>
    <name type="common">Cassava</name>
    <name type="synonym">Jatropha manihot</name>
    <dbReference type="NCBI Taxonomy" id="3983"/>
    <lineage>
        <taxon>Eukaryota</taxon>
        <taxon>Viridiplantae</taxon>
        <taxon>Streptophyta</taxon>
        <taxon>Embryophyta</taxon>
        <taxon>Tracheophyta</taxon>
        <taxon>Spermatophyta</taxon>
        <taxon>Magnoliopsida</taxon>
        <taxon>eudicotyledons</taxon>
        <taxon>Gunneridae</taxon>
        <taxon>Pentapetalae</taxon>
        <taxon>rosids</taxon>
        <taxon>fabids</taxon>
        <taxon>Malpighiales</taxon>
        <taxon>Euphorbiaceae</taxon>
        <taxon>Crotonoideae</taxon>
        <taxon>Manihoteae</taxon>
        <taxon>Manihot</taxon>
    </lineage>
</organism>
<dbReference type="EMBL" id="CM004391">
    <property type="protein sequence ID" value="OAY50764.1"/>
    <property type="molecule type" value="Genomic_DNA"/>
</dbReference>
<dbReference type="STRING" id="3983.A0A2C9VWU1"/>
<evidence type="ECO:0000256" key="5">
    <source>
        <dbReference type="ARBA" id="ARBA00023242"/>
    </source>
</evidence>
<keyword evidence="2 6" id="KW-0678">Repressor</keyword>
<dbReference type="InterPro" id="IPR006458">
    <property type="entry name" value="Ovate_C"/>
</dbReference>
<dbReference type="OrthoDB" id="1928390at2759"/>
<keyword evidence="4 6" id="KW-0804">Transcription</keyword>